<feature type="transmembrane region" description="Helical" evidence="11">
    <location>
        <begin position="92"/>
        <end position="114"/>
    </location>
</feature>
<keyword evidence="6" id="KW-0805">Transcription regulation</keyword>
<dbReference type="OrthoDB" id="153510at2"/>
<dbReference type="AlphaFoldDB" id="A0A3L8PKX5"/>
<evidence type="ECO:0000256" key="9">
    <source>
        <dbReference type="ARBA" id="ARBA00029829"/>
    </source>
</evidence>
<gene>
    <name evidence="14" type="ORF">D9V41_08060</name>
</gene>
<organism evidence="14 15">
    <name type="scientific">Aeromicrobium phragmitis</name>
    <dbReference type="NCBI Taxonomy" id="2478914"/>
    <lineage>
        <taxon>Bacteria</taxon>
        <taxon>Bacillati</taxon>
        <taxon>Actinomycetota</taxon>
        <taxon>Actinomycetes</taxon>
        <taxon>Propionibacteriales</taxon>
        <taxon>Nocardioidaceae</taxon>
        <taxon>Aeromicrobium</taxon>
    </lineage>
</organism>
<dbReference type="InterPro" id="IPR051474">
    <property type="entry name" value="Anti-sigma-K/W_factor"/>
</dbReference>
<keyword evidence="3" id="KW-1003">Cell membrane</keyword>
<evidence type="ECO:0000256" key="2">
    <source>
        <dbReference type="ARBA" id="ARBA00004236"/>
    </source>
</evidence>
<protein>
    <recommendedName>
        <fullName evidence="10">Regulator of SigK</fullName>
    </recommendedName>
    <alternativeName>
        <fullName evidence="9">Sigma-K anti-sigma factor RskA</fullName>
    </alternativeName>
</protein>
<evidence type="ECO:0000256" key="1">
    <source>
        <dbReference type="ARBA" id="ARBA00004167"/>
    </source>
</evidence>
<accession>A0A3L8PKX5</accession>
<dbReference type="InterPro" id="IPR041916">
    <property type="entry name" value="Anti_sigma_zinc_sf"/>
</dbReference>
<evidence type="ECO:0000259" key="12">
    <source>
        <dbReference type="Pfam" id="PF10099"/>
    </source>
</evidence>
<evidence type="ECO:0000256" key="5">
    <source>
        <dbReference type="ARBA" id="ARBA00022989"/>
    </source>
</evidence>
<evidence type="ECO:0000256" key="10">
    <source>
        <dbReference type="ARBA" id="ARBA00030803"/>
    </source>
</evidence>
<evidence type="ECO:0000256" key="6">
    <source>
        <dbReference type="ARBA" id="ARBA00023015"/>
    </source>
</evidence>
<keyword evidence="5 11" id="KW-1133">Transmembrane helix</keyword>
<sequence length="237" mass="25282">MMTDDIHSLSGAYAVDALTDAERAAFEEHLEHCAACRDEVDSLREAAADLSLLSAEEPPASLRHDVLRRVSTVRPEPPRLADRRARRRTRTWLAGVAAAAVVAAGVGVGVTQPWQDTSQAPQLTVAERIERADDAQRISVSFDDGSVATVLRSESLNRAVIETSDMAPPPEGQHYVVWLQEPDGQMHHAGAMPADASDASMPLKGDAAAAIGAGITIESDPQTPEPTSEPVALFSFT</sequence>
<dbReference type="PANTHER" id="PTHR37461">
    <property type="entry name" value="ANTI-SIGMA-K FACTOR RSKA"/>
    <property type="match status" value="1"/>
</dbReference>
<comment type="subcellular location">
    <subcellularLocation>
        <location evidence="2">Cell membrane</location>
    </subcellularLocation>
    <subcellularLocation>
        <location evidence="1">Membrane</location>
        <topology evidence="1">Single-pass membrane protein</topology>
    </subcellularLocation>
</comment>
<feature type="domain" description="Putative zinc-finger" evidence="13">
    <location>
        <begin position="5"/>
        <end position="37"/>
    </location>
</feature>
<evidence type="ECO:0000256" key="8">
    <source>
        <dbReference type="ARBA" id="ARBA00023163"/>
    </source>
</evidence>
<evidence type="ECO:0000256" key="11">
    <source>
        <dbReference type="SAM" id="Phobius"/>
    </source>
</evidence>
<dbReference type="PANTHER" id="PTHR37461:SF1">
    <property type="entry name" value="ANTI-SIGMA-K FACTOR RSKA"/>
    <property type="match status" value="1"/>
</dbReference>
<evidence type="ECO:0000313" key="14">
    <source>
        <dbReference type="EMBL" id="RLV55854.1"/>
    </source>
</evidence>
<evidence type="ECO:0000256" key="4">
    <source>
        <dbReference type="ARBA" id="ARBA00022692"/>
    </source>
</evidence>
<evidence type="ECO:0000256" key="3">
    <source>
        <dbReference type="ARBA" id="ARBA00022475"/>
    </source>
</evidence>
<dbReference type="Pfam" id="PF13490">
    <property type="entry name" value="zf-HC2"/>
    <property type="match status" value="1"/>
</dbReference>
<name>A0A3L8PKX5_9ACTN</name>
<dbReference type="EMBL" id="RDBF01000005">
    <property type="protein sequence ID" value="RLV55854.1"/>
    <property type="molecule type" value="Genomic_DNA"/>
</dbReference>
<dbReference type="Proteomes" id="UP000282515">
    <property type="component" value="Unassembled WGS sequence"/>
</dbReference>
<dbReference type="GO" id="GO:0005886">
    <property type="term" value="C:plasma membrane"/>
    <property type="evidence" value="ECO:0007669"/>
    <property type="project" value="UniProtKB-SubCell"/>
</dbReference>
<dbReference type="InterPro" id="IPR018764">
    <property type="entry name" value="RskA_C"/>
</dbReference>
<comment type="caution">
    <text evidence="14">The sequence shown here is derived from an EMBL/GenBank/DDBJ whole genome shotgun (WGS) entry which is preliminary data.</text>
</comment>
<dbReference type="GO" id="GO:0006417">
    <property type="term" value="P:regulation of translation"/>
    <property type="evidence" value="ECO:0007669"/>
    <property type="project" value="TreeGrafter"/>
</dbReference>
<evidence type="ECO:0000256" key="7">
    <source>
        <dbReference type="ARBA" id="ARBA00023136"/>
    </source>
</evidence>
<evidence type="ECO:0000313" key="15">
    <source>
        <dbReference type="Proteomes" id="UP000282515"/>
    </source>
</evidence>
<keyword evidence="4 11" id="KW-0812">Transmembrane</keyword>
<keyword evidence="8" id="KW-0804">Transcription</keyword>
<dbReference type="GO" id="GO:0016989">
    <property type="term" value="F:sigma factor antagonist activity"/>
    <property type="evidence" value="ECO:0007669"/>
    <property type="project" value="TreeGrafter"/>
</dbReference>
<keyword evidence="15" id="KW-1185">Reference proteome</keyword>
<dbReference type="InterPro" id="IPR027383">
    <property type="entry name" value="Znf_put"/>
</dbReference>
<proteinExistence type="predicted"/>
<dbReference type="Gene3D" id="1.10.10.1320">
    <property type="entry name" value="Anti-sigma factor, zinc-finger domain"/>
    <property type="match status" value="1"/>
</dbReference>
<feature type="domain" description="Anti-sigma K factor RskA C-terminal" evidence="12">
    <location>
        <begin position="96"/>
        <end position="231"/>
    </location>
</feature>
<dbReference type="Pfam" id="PF10099">
    <property type="entry name" value="RskA_C"/>
    <property type="match status" value="1"/>
</dbReference>
<reference evidence="14 15" key="1">
    <citation type="submission" date="2018-10" db="EMBL/GenBank/DDBJ databases">
        <title>Aeromicrobium sp. 9W16Y-2 whole genome shotgun sequence.</title>
        <authorList>
            <person name="Li F."/>
        </authorList>
    </citation>
    <scope>NUCLEOTIDE SEQUENCE [LARGE SCALE GENOMIC DNA]</scope>
    <source>
        <strain evidence="14 15">9W16Y-2</strain>
    </source>
</reference>
<keyword evidence="7 11" id="KW-0472">Membrane</keyword>
<evidence type="ECO:0000259" key="13">
    <source>
        <dbReference type="Pfam" id="PF13490"/>
    </source>
</evidence>